<dbReference type="PANTHER" id="PTHR41247">
    <property type="entry name" value="HTH-TYPE TRANSCRIPTIONAL REPRESSOR YCNK"/>
    <property type="match status" value="1"/>
</dbReference>
<dbReference type="KEGG" id="hmi:soil367_12990"/>
<dbReference type="Proteomes" id="UP000298049">
    <property type="component" value="Chromosome"/>
</dbReference>
<proteinExistence type="predicted"/>
<sequence>MRRLRKIMIALFLAVTGLVITGCNDANKVEAPVEPVGFHAGDECHICGMLIAEFPGPKGQAVATTEVRKFCSAAEMIGWWLQPENQNRSYELYVHDMARSDWYRPDDAHLINARDAWYVAGTGLEGAMGAVLATFADKQEARALAQRTGGHVMRFDEIDQTFLSKAAINHEDDRLSPDGH</sequence>
<dbReference type="AlphaFoldDB" id="A0A4P7XNG7"/>
<keyword evidence="1" id="KW-0732">Signal</keyword>
<dbReference type="Pfam" id="PF05573">
    <property type="entry name" value="NosL"/>
    <property type="match status" value="1"/>
</dbReference>
<dbReference type="InterPro" id="IPR008719">
    <property type="entry name" value="N2O_reductase_NosL"/>
</dbReference>
<accession>A0A4P7XNG7</accession>
<feature type="chain" id="PRO_5020261254" evidence="1">
    <location>
        <begin position="22"/>
        <end position="180"/>
    </location>
</feature>
<protein>
    <submittedName>
        <fullName evidence="2">NosL protein</fullName>
    </submittedName>
</protein>
<gene>
    <name evidence="2" type="ORF">soil367_12990</name>
</gene>
<evidence type="ECO:0000313" key="2">
    <source>
        <dbReference type="EMBL" id="QCF27937.1"/>
    </source>
</evidence>
<evidence type="ECO:0000313" key="3">
    <source>
        <dbReference type="Proteomes" id="UP000298049"/>
    </source>
</evidence>
<feature type="signal peptide" evidence="1">
    <location>
        <begin position="1"/>
        <end position="21"/>
    </location>
</feature>
<name>A0A4P7XNG7_9ALTE</name>
<dbReference type="PROSITE" id="PS51257">
    <property type="entry name" value="PROKAR_LIPOPROTEIN"/>
    <property type="match status" value="1"/>
</dbReference>
<dbReference type="Gene3D" id="3.30.70.2060">
    <property type="match status" value="1"/>
</dbReference>
<reference evidence="2 3" key="1">
    <citation type="submission" date="2018-07" db="EMBL/GenBank/DDBJ databases">
        <title>Marsedoiliclastica nanhaica gen. nov. sp. nov., a novel marine hydrocarbonoclastic bacterium isolated from an in-situ enriched hydrocarbon-degrading consortium in deep-sea sediment.</title>
        <authorList>
            <person name="Dong C."/>
            <person name="Ma T."/>
            <person name="Liu R."/>
            <person name="Shao Z."/>
        </authorList>
    </citation>
    <scope>NUCLEOTIDE SEQUENCE [LARGE SCALE GENOMIC DNA]</scope>
    <source>
        <strain evidence="3">soil36-7</strain>
    </source>
</reference>
<organism evidence="2 3">
    <name type="scientific">Hydrocarboniclastica marina</name>
    <dbReference type="NCBI Taxonomy" id="2259620"/>
    <lineage>
        <taxon>Bacteria</taxon>
        <taxon>Pseudomonadati</taxon>
        <taxon>Pseudomonadota</taxon>
        <taxon>Gammaproteobacteria</taxon>
        <taxon>Alteromonadales</taxon>
        <taxon>Alteromonadaceae</taxon>
        <taxon>Hydrocarboniclastica</taxon>
    </lineage>
</organism>
<dbReference type="Gene3D" id="3.30.70.2050">
    <property type="match status" value="1"/>
</dbReference>
<keyword evidence="3" id="KW-1185">Reference proteome</keyword>
<dbReference type="OrthoDB" id="982633at2"/>
<dbReference type="SUPFAM" id="SSF160387">
    <property type="entry name" value="NosL/MerB-like"/>
    <property type="match status" value="1"/>
</dbReference>
<dbReference type="RefSeq" id="WP_136549478.1">
    <property type="nucleotide sequence ID" value="NZ_CP031093.1"/>
</dbReference>
<evidence type="ECO:0000256" key="1">
    <source>
        <dbReference type="SAM" id="SignalP"/>
    </source>
</evidence>
<dbReference type="EMBL" id="CP031093">
    <property type="protein sequence ID" value="QCF27937.1"/>
    <property type="molecule type" value="Genomic_DNA"/>
</dbReference>
<dbReference type="PANTHER" id="PTHR41247:SF1">
    <property type="entry name" value="HTH-TYPE TRANSCRIPTIONAL REPRESSOR YCNK"/>
    <property type="match status" value="1"/>
</dbReference>